<evidence type="ECO:0000256" key="5">
    <source>
        <dbReference type="ARBA" id="ARBA00040214"/>
    </source>
</evidence>
<evidence type="ECO:0000256" key="6">
    <source>
        <dbReference type="ARBA" id="ARBA00060329"/>
    </source>
</evidence>
<dbReference type="GO" id="GO:0044396">
    <property type="term" value="P:actin cortical patch organization"/>
    <property type="evidence" value="ECO:0007669"/>
    <property type="project" value="UniProtKB-ARBA"/>
</dbReference>
<name>A0A061AN52_CYBFA</name>
<sequence>MEDWRRIDIDALDPENNITAEDLAPEVPPVSADEVQSIISNIRTLISKGSYSDAILYATEQAPYGADESSKTQFLSSVIDVLSATKQTEIPSIIKQLSIEQQNALIKFLYKGMATKKGQQQGGVLLSWFDKTVEVTGMGPVVRYLSDRRTI</sequence>
<dbReference type="PANTHER" id="PTHR12644">
    <property type="entry name" value="ARP2/3 COMPLEX 16 KD SUBUNIT P16-ARC"/>
    <property type="match status" value="1"/>
</dbReference>
<dbReference type="GO" id="GO:0034314">
    <property type="term" value="P:Arp2/3 complex-mediated actin nucleation"/>
    <property type="evidence" value="ECO:0007669"/>
    <property type="project" value="InterPro"/>
</dbReference>
<reference evidence="8" key="1">
    <citation type="journal article" date="2014" name="Genome Announc.">
        <title>Genome sequence of the yeast Cyberlindnera fabianii (Hansenula fabianii).</title>
        <authorList>
            <person name="Freel K.C."/>
            <person name="Sarilar V."/>
            <person name="Neuveglise C."/>
            <person name="Devillers H."/>
            <person name="Friedrich A."/>
            <person name="Schacherer J."/>
        </authorList>
    </citation>
    <scope>NUCLEOTIDE SEQUENCE</scope>
    <source>
        <strain evidence="8">YJS4271</strain>
    </source>
</reference>
<protein>
    <recommendedName>
        <fullName evidence="5 7">Actin-related protein 2/3 complex subunit 5</fullName>
    </recommendedName>
</protein>
<dbReference type="GO" id="GO:0005885">
    <property type="term" value="C:Arp2/3 protein complex"/>
    <property type="evidence" value="ECO:0007669"/>
    <property type="project" value="InterPro"/>
</dbReference>
<dbReference type="PIRSF" id="PIRSF039096">
    <property type="entry name" value="p16-ARC"/>
    <property type="match status" value="1"/>
</dbReference>
<evidence type="ECO:0000256" key="7">
    <source>
        <dbReference type="RuleBase" id="RU004301"/>
    </source>
</evidence>
<dbReference type="PhylomeDB" id="A0A061AN52"/>
<dbReference type="AlphaFoldDB" id="A0A061AN52"/>
<dbReference type="InterPro" id="IPR006789">
    <property type="entry name" value="ARPC5"/>
</dbReference>
<evidence type="ECO:0000313" key="8">
    <source>
        <dbReference type="EMBL" id="CDR38572.1"/>
    </source>
</evidence>
<dbReference type="SUPFAM" id="SSF69103">
    <property type="entry name" value="Arp2/3 complex 16 kDa subunit ARPC5"/>
    <property type="match status" value="1"/>
</dbReference>
<evidence type="ECO:0000256" key="3">
    <source>
        <dbReference type="ARBA" id="ARBA00022490"/>
    </source>
</evidence>
<evidence type="ECO:0000256" key="1">
    <source>
        <dbReference type="ARBA" id="ARBA00004245"/>
    </source>
</evidence>
<keyword evidence="4 7" id="KW-0206">Cytoskeleton</keyword>
<organism evidence="8">
    <name type="scientific">Cyberlindnera fabianii</name>
    <name type="common">Yeast</name>
    <name type="synonym">Hansenula fabianii</name>
    <dbReference type="NCBI Taxonomy" id="36022"/>
    <lineage>
        <taxon>Eukaryota</taxon>
        <taxon>Fungi</taxon>
        <taxon>Dikarya</taxon>
        <taxon>Ascomycota</taxon>
        <taxon>Saccharomycotina</taxon>
        <taxon>Saccharomycetes</taxon>
        <taxon>Phaffomycetales</taxon>
        <taxon>Phaffomycetaceae</taxon>
        <taxon>Cyberlindnera</taxon>
    </lineage>
</organism>
<comment type="subcellular location">
    <subcellularLocation>
        <location evidence="1">Cytoplasm</location>
        <location evidence="1">Cytoskeleton</location>
    </subcellularLocation>
</comment>
<gene>
    <name evidence="8" type="ORF">CYFA0S_02e03180g</name>
</gene>
<dbReference type="OrthoDB" id="195498at2759"/>
<comment type="function">
    <text evidence="6">Functions as a component of the Arp2/3 complex which is involved in regulation of actin polymerization and together with an activating nucleation-promoting factor (NPF) mediates the formation of branched actin networks.</text>
</comment>
<comment type="similarity">
    <text evidence="2 7">Belongs to the ARPC5 family.</text>
</comment>
<dbReference type="FunFam" id="1.25.40.190:FF:000003">
    <property type="entry name" value="Actin-related protein 2/3 complex subunit 5"/>
    <property type="match status" value="1"/>
</dbReference>
<evidence type="ECO:0000256" key="2">
    <source>
        <dbReference type="ARBA" id="ARBA00006084"/>
    </source>
</evidence>
<dbReference type="Pfam" id="PF04699">
    <property type="entry name" value="P16-Arc"/>
    <property type="match status" value="1"/>
</dbReference>
<evidence type="ECO:0000256" key="4">
    <source>
        <dbReference type="ARBA" id="ARBA00023212"/>
    </source>
</evidence>
<dbReference type="InterPro" id="IPR036743">
    <property type="entry name" value="ARPC5_sf"/>
</dbReference>
<accession>A0A061AN52</accession>
<dbReference type="Gene3D" id="1.25.40.190">
    <property type="entry name" value="Actin-related protein 2/3 complex subunit 5"/>
    <property type="match status" value="1"/>
</dbReference>
<comment type="function">
    <text evidence="7">Functions as component of the Arp2/3 complex which is involved in regulation of actin polymerization and together with an activating nucleation-promoting factor (NPF) mediates the formation of branched actin networks. Arp2/3 complex plays a critical role in the control of cell morphogenesis via the modulation of cell polarity development.</text>
</comment>
<proteinExistence type="inferred from homology"/>
<dbReference type="EMBL" id="LK052887">
    <property type="protein sequence ID" value="CDR38572.1"/>
    <property type="molecule type" value="Genomic_DNA"/>
</dbReference>
<keyword evidence="3" id="KW-0963">Cytoplasm</keyword>
<dbReference type="GO" id="GO:0030833">
    <property type="term" value="P:regulation of actin filament polymerization"/>
    <property type="evidence" value="ECO:0007669"/>
    <property type="project" value="InterPro"/>
</dbReference>